<dbReference type="AlphaFoldDB" id="A0A7J9E777"/>
<dbReference type="PANTHER" id="PTHR36048:SF1">
    <property type="entry name" value="RIBOSOME MATURATION FACTOR"/>
    <property type="match status" value="1"/>
</dbReference>
<feature type="compositionally biased region" description="Basic residues" evidence="1">
    <location>
        <begin position="64"/>
        <end position="73"/>
    </location>
</feature>
<feature type="non-terminal residue" evidence="2">
    <location>
        <position position="139"/>
    </location>
</feature>
<evidence type="ECO:0000313" key="2">
    <source>
        <dbReference type="EMBL" id="MBA0768791.1"/>
    </source>
</evidence>
<feature type="region of interest" description="Disordered" evidence="1">
    <location>
        <begin position="59"/>
        <end position="79"/>
    </location>
</feature>
<organism evidence="2 3">
    <name type="scientific">Gossypium trilobum</name>
    <dbReference type="NCBI Taxonomy" id="34281"/>
    <lineage>
        <taxon>Eukaryota</taxon>
        <taxon>Viridiplantae</taxon>
        <taxon>Streptophyta</taxon>
        <taxon>Embryophyta</taxon>
        <taxon>Tracheophyta</taxon>
        <taxon>Spermatophyta</taxon>
        <taxon>Magnoliopsida</taxon>
        <taxon>eudicotyledons</taxon>
        <taxon>Gunneridae</taxon>
        <taxon>Pentapetalae</taxon>
        <taxon>rosids</taxon>
        <taxon>malvids</taxon>
        <taxon>Malvales</taxon>
        <taxon>Malvaceae</taxon>
        <taxon>Malvoideae</taxon>
        <taxon>Gossypium</taxon>
    </lineage>
</organism>
<comment type="caution">
    <text evidence="2">The sequence shown here is derived from an EMBL/GenBank/DDBJ whole genome shotgun (WGS) entry which is preliminary data.</text>
</comment>
<name>A0A7J9E777_9ROSI</name>
<evidence type="ECO:0000313" key="3">
    <source>
        <dbReference type="Proteomes" id="UP000593568"/>
    </source>
</evidence>
<dbReference type="Proteomes" id="UP000593568">
    <property type="component" value="Unassembled WGS sequence"/>
</dbReference>
<accession>A0A7J9E777</accession>
<dbReference type="EMBL" id="JABEZW010000007">
    <property type="protein sequence ID" value="MBA0768791.1"/>
    <property type="molecule type" value="Genomic_DNA"/>
</dbReference>
<dbReference type="PANTHER" id="PTHR36048">
    <property type="entry name" value="RIBOSOME MATURATION FACTOR"/>
    <property type="match status" value="1"/>
</dbReference>
<evidence type="ECO:0000256" key="1">
    <source>
        <dbReference type="SAM" id="MobiDB-lite"/>
    </source>
</evidence>
<keyword evidence="3" id="KW-1185">Reference proteome</keyword>
<gene>
    <name evidence="2" type="ORF">Gotri_017571</name>
</gene>
<sequence length="139" mass="15425">MAAKPLTSEAIALTEKKMDMTLGELLAVCALLSCSFDEKRFSNFLFFSLDLDDIIKMSKTSSNKTKKQQRNKGQKPFNNAAKVKALKVQQYMDSRSSVRQGFLAQRRSNIPGNQFPLAAEAARRAAVAPVRIKNVNGVK</sequence>
<reference evidence="2 3" key="1">
    <citation type="journal article" date="2019" name="Genome Biol. Evol.">
        <title>Insights into the evolution of the New World diploid cottons (Gossypium, subgenus Houzingenia) based on genome sequencing.</title>
        <authorList>
            <person name="Grover C.E."/>
            <person name="Arick M.A. 2nd"/>
            <person name="Thrash A."/>
            <person name="Conover J.L."/>
            <person name="Sanders W.S."/>
            <person name="Peterson D.G."/>
            <person name="Frelichowski J.E."/>
            <person name="Scheffler J.A."/>
            <person name="Scheffler B.E."/>
            <person name="Wendel J.F."/>
        </authorList>
    </citation>
    <scope>NUCLEOTIDE SEQUENCE [LARGE SCALE GENOMIC DNA]</scope>
    <source>
        <strain evidence="2">8</strain>
        <tissue evidence="2">Leaf</tissue>
    </source>
</reference>
<proteinExistence type="predicted"/>
<protein>
    <submittedName>
        <fullName evidence="2">Uncharacterized protein</fullName>
    </submittedName>
</protein>